<comment type="caution">
    <text evidence="1">The sequence shown here is derived from an EMBL/GenBank/DDBJ whole genome shotgun (WGS) entry which is preliminary data.</text>
</comment>
<protein>
    <recommendedName>
        <fullName evidence="3">Transposase</fullName>
    </recommendedName>
</protein>
<gene>
    <name evidence="1" type="ORF">THICB1_50475</name>
</gene>
<name>A0ABP1Z822_THIA3</name>
<dbReference type="EMBL" id="CTRI01000027">
    <property type="protein sequence ID" value="CQR36550.1"/>
    <property type="molecule type" value="Genomic_DNA"/>
</dbReference>
<evidence type="ECO:0000313" key="1">
    <source>
        <dbReference type="EMBL" id="CQR36550.1"/>
    </source>
</evidence>
<reference evidence="1 2" key="1">
    <citation type="submission" date="2015-03" db="EMBL/GenBank/DDBJ databases">
        <authorList>
            <person name="Regsiter A."/>
            <person name="william w."/>
        </authorList>
    </citation>
    <scope>NUCLEOTIDE SEQUENCE [LARGE SCALE GENOMIC DNA]</scope>
    <source>
        <strain evidence="1 2">CB1</strain>
    </source>
</reference>
<evidence type="ECO:0008006" key="3">
    <source>
        <dbReference type="Google" id="ProtNLM"/>
    </source>
</evidence>
<dbReference type="Proteomes" id="UP000078599">
    <property type="component" value="Unassembled WGS sequence"/>
</dbReference>
<accession>A0ABP1Z822</accession>
<keyword evidence="2" id="KW-1185">Reference proteome</keyword>
<proteinExistence type="predicted"/>
<evidence type="ECO:0000313" key="2">
    <source>
        <dbReference type="Proteomes" id="UP000078599"/>
    </source>
</evidence>
<sequence length="93" mass="10849">MRLVWISHDKKRGSMKILEEIVREERQQCAKPAVCTDAPGRLMVDNVIFEGLKRILGLIKISRSKSRQFLKSRSDYVARCHRTQPPNRTRRGT</sequence>
<organism evidence="1 2">
    <name type="scientific">Thiomonas arsenitoxydans (strain DSM 22701 / CIP 110005 / 3As)</name>
    <dbReference type="NCBI Taxonomy" id="426114"/>
    <lineage>
        <taxon>Bacteria</taxon>
        <taxon>Pseudomonadati</taxon>
        <taxon>Pseudomonadota</taxon>
        <taxon>Betaproteobacteria</taxon>
        <taxon>Burkholderiales</taxon>
        <taxon>Thiomonas</taxon>
    </lineage>
</organism>